<dbReference type="InterPro" id="IPR046313">
    <property type="entry name" value="DUF6465"/>
</dbReference>
<evidence type="ECO:0000313" key="1">
    <source>
        <dbReference type="EMBL" id="EEG89010.1"/>
    </source>
</evidence>
<dbReference type="EMBL" id="ABVR01000042">
    <property type="protein sequence ID" value="EEG89010.1"/>
    <property type="molecule type" value="Genomic_DNA"/>
</dbReference>
<reference evidence="1 2" key="1">
    <citation type="submission" date="2009-02" db="EMBL/GenBank/DDBJ databases">
        <authorList>
            <person name="Fulton L."/>
            <person name="Clifton S."/>
            <person name="Fulton B."/>
            <person name="Xu J."/>
            <person name="Minx P."/>
            <person name="Pepin K.H."/>
            <person name="Johnson M."/>
            <person name="Bhonagiri V."/>
            <person name="Nash W.E."/>
            <person name="Mardis E.R."/>
            <person name="Wilson R.K."/>
        </authorList>
    </citation>
    <scope>NUCLEOTIDE SEQUENCE [LARGE SCALE GENOMIC DNA]</scope>
    <source>
        <strain evidence="1 2">ATCC 27758</strain>
    </source>
</reference>
<accession>C0BD59</accession>
<sequence>MINTILTSPYKSNIIDVVQFEKGVIIMNKRIDKKKQKRTLESAVTATATSSAPATATPVVEIKEVVKEVKVPVEVPAKNPAFYVQYQSAEYTVAAITERVIADCNAKGHAVENPEALSIYLKPEDKKAYYTLGGFNGYIEL</sequence>
<protein>
    <submittedName>
        <fullName evidence="1">Uncharacterized protein</fullName>
    </submittedName>
</protein>
<evidence type="ECO:0000313" key="2">
    <source>
        <dbReference type="Proteomes" id="UP000003793"/>
    </source>
</evidence>
<reference evidence="1 2" key="2">
    <citation type="submission" date="2009-03" db="EMBL/GenBank/DDBJ databases">
        <title>Draft genome sequence of Coprococcus comes (ATCC 27758).</title>
        <authorList>
            <person name="Sudarsanam P."/>
            <person name="Ley R."/>
            <person name="Guruge J."/>
            <person name="Turnbaugh P.J."/>
            <person name="Mahowald M."/>
            <person name="Liep D."/>
            <person name="Gordon J."/>
        </authorList>
    </citation>
    <scope>NUCLEOTIDE SEQUENCE [LARGE SCALE GENOMIC DNA]</scope>
    <source>
        <strain evidence="1 2">ATCC 27758</strain>
    </source>
</reference>
<name>C0BD59_9FIRM</name>
<comment type="caution">
    <text evidence="1">The sequence shown here is derived from an EMBL/GenBank/DDBJ whole genome shotgun (WGS) entry which is preliminary data.</text>
</comment>
<gene>
    <name evidence="1" type="ORF">COPCOM_03101</name>
</gene>
<dbReference type="Proteomes" id="UP000003793">
    <property type="component" value="Unassembled WGS sequence"/>
</dbReference>
<organism evidence="1 2">
    <name type="scientific">Coprococcus comes ATCC 27758</name>
    <dbReference type="NCBI Taxonomy" id="470146"/>
    <lineage>
        <taxon>Bacteria</taxon>
        <taxon>Bacillati</taxon>
        <taxon>Bacillota</taxon>
        <taxon>Clostridia</taxon>
        <taxon>Lachnospirales</taxon>
        <taxon>Lachnospiraceae</taxon>
        <taxon>Coprococcus</taxon>
    </lineage>
</organism>
<proteinExistence type="predicted"/>
<dbReference type="AlphaFoldDB" id="C0BD59"/>
<dbReference type="Pfam" id="PF20069">
    <property type="entry name" value="DUF6465"/>
    <property type="match status" value="1"/>
</dbReference>
<dbReference type="HOGENOM" id="CLU_2095081_0_0_9"/>